<dbReference type="PANTHER" id="PTHR37461">
    <property type="entry name" value="ANTI-SIGMA-K FACTOR RSKA"/>
    <property type="match status" value="1"/>
</dbReference>
<dbReference type="Pfam" id="PF10099">
    <property type="entry name" value="RskA_C"/>
    <property type="match status" value="1"/>
</dbReference>
<dbReference type="InterPro" id="IPR041916">
    <property type="entry name" value="Anti_sigma_zinc_sf"/>
</dbReference>
<dbReference type="GO" id="GO:0016989">
    <property type="term" value="F:sigma factor antagonist activity"/>
    <property type="evidence" value="ECO:0007669"/>
    <property type="project" value="TreeGrafter"/>
</dbReference>
<keyword evidence="7 12" id="KW-0472">Membrane</keyword>
<reference evidence="14 15" key="1">
    <citation type="submission" date="2018-03" db="EMBL/GenBank/DDBJ databases">
        <title>Bacteriophage NCPPB3778 and a type I-E CRISPR drive the evolution of the US Biological Select Agent, Rathayibacter toxicus.</title>
        <authorList>
            <person name="Davis E.W.II."/>
            <person name="Tabima J.F."/>
            <person name="Weisberg A.J."/>
            <person name="Dantas Lopes L."/>
            <person name="Wiseman M.S."/>
            <person name="Wiseman M.S."/>
            <person name="Pupko T."/>
            <person name="Belcher M.S."/>
            <person name="Sechler A.J."/>
            <person name="Tancos M.A."/>
            <person name="Schroeder B.K."/>
            <person name="Murray T.D."/>
            <person name="Luster D.G."/>
            <person name="Schneider W.L."/>
            <person name="Rogers E."/>
            <person name="Andreote F.D."/>
            <person name="Grunwald N.J."/>
            <person name="Putnam M.L."/>
            <person name="Chang J.H."/>
        </authorList>
    </citation>
    <scope>NUCLEOTIDE SEQUENCE [LARGE SCALE GENOMIC DNA]</scope>
    <source>
        <strain evidence="14 15">DSM 15932</strain>
    </source>
</reference>
<feature type="domain" description="Anti-sigma K factor RskA C-terminal" evidence="13">
    <location>
        <begin position="148"/>
        <end position="284"/>
    </location>
</feature>
<evidence type="ECO:0000256" key="2">
    <source>
        <dbReference type="ARBA" id="ARBA00004236"/>
    </source>
</evidence>
<protein>
    <recommendedName>
        <fullName evidence="10">Regulator of SigK</fullName>
    </recommendedName>
    <alternativeName>
        <fullName evidence="9">Sigma-K anti-sigma factor RskA</fullName>
    </alternativeName>
</protein>
<dbReference type="GO" id="GO:0006417">
    <property type="term" value="P:regulation of translation"/>
    <property type="evidence" value="ECO:0007669"/>
    <property type="project" value="TreeGrafter"/>
</dbReference>
<sequence>MNDVQLPEDPRELAAGHALGILTPDETARYERFLDENPEARGEADAFSTVADALAADAPAVAPSPALKADLMALIATTPQLPRDDTSDAPAEDLADRREAVPTLHAVEPSAAAVSGPSAGAPSATSGRHGAEARARGRWFTRPAVYLSAAAAAAVIVVGGVALPPLLTPDAGQSQQLSALEQIRSAPDVQETAGAVATGETATLVWSASLGRSALVVDDLAPLPDDKTYELWYIGSSGPVSAGTFDGGDGRTVAPLEGTLAEGAVVAVTVEDAGGSEAPTTDPILAIATA</sequence>
<dbReference type="AlphaFoldDB" id="A0A3T0SWY2"/>
<keyword evidence="5 12" id="KW-1133">Transmembrane helix</keyword>
<name>A0A3T0SWY2_9MICO</name>
<evidence type="ECO:0000256" key="3">
    <source>
        <dbReference type="ARBA" id="ARBA00022475"/>
    </source>
</evidence>
<feature type="region of interest" description="Disordered" evidence="11">
    <location>
        <begin position="108"/>
        <end position="130"/>
    </location>
</feature>
<evidence type="ECO:0000256" key="4">
    <source>
        <dbReference type="ARBA" id="ARBA00022692"/>
    </source>
</evidence>
<feature type="transmembrane region" description="Helical" evidence="12">
    <location>
        <begin position="144"/>
        <end position="167"/>
    </location>
</feature>
<evidence type="ECO:0000256" key="1">
    <source>
        <dbReference type="ARBA" id="ARBA00004167"/>
    </source>
</evidence>
<dbReference type="PANTHER" id="PTHR37461:SF1">
    <property type="entry name" value="ANTI-SIGMA-K FACTOR RSKA"/>
    <property type="match status" value="1"/>
</dbReference>
<evidence type="ECO:0000256" key="12">
    <source>
        <dbReference type="SAM" id="Phobius"/>
    </source>
</evidence>
<dbReference type="InterPro" id="IPR018764">
    <property type="entry name" value="RskA_C"/>
</dbReference>
<evidence type="ECO:0000313" key="14">
    <source>
        <dbReference type="EMBL" id="AZZ50840.1"/>
    </source>
</evidence>
<dbReference type="EMBL" id="CP028137">
    <property type="protein sequence ID" value="AZZ50840.1"/>
    <property type="molecule type" value="Genomic_DNA"/>
</dbReference>
<evidence type="ECO:0000256" key="9">
    <source>
        <dbReference type="ARBA" id="ARBA00029829"/>
    </source>
</evidence>
<dbReference type="KEGG" id="rfs:C1I64_01400"/>
<evidence type="ECO:0000313" key="15">
    <source>
        <dbReference type="Proteomes" id="UP000285317"/>
    </source>
</evidence>
<dbReference type="GO" id="GO:0005886">
    <property type="term" value="C:plasma membrane"/>
    <property type="evidence" value="ECO:0007669"/>
    <property type="project" value="UniProtKB-SubCell"/>
</dbReference>
<keyword evidence="3" id="KW-1003">Cell membrane</keyword>
<dbReference type="InterPro" id="IPR051474">
    <property type="entry name" value="Anti-sigma-K/W_factor"/>
</dbReference>
<dbReference type="Proteomes" id="UP000285317">
    <property type="component" value="Chromosome"/>
</dbReference>
<evidence type="ECO:0000256" key="8">
    <source>
        <dbReference type="ARBA" id="ARBA00023163"/>
    </source>
</evidence>
<evidence type="ECO:0000256" key="11">
    <source>
        <dbReference type="SAM" id="MobiDB-lite"/>
    </source>
</evidence>
<feature type="compositionally biased region" description="Low complexity" evidence="11">
    <location>
        <begin position="109"/>
        <end position="128"/>
    </location>
</feature>
<organism evidence="14 15">
    <name type="scientific">Rathayibacter festucae DSM 15932</name>
    <dbReference type="NCBI Taxonomy" id="1328866"/>
    <lineage>
        <taxon>Bacteria</taxon>
        <taxon>Bacillati</taxon>
        <taxon>Actinomycetota</taxon>
        <taxon>Actinomycetes</taxon>
        <taxon>Micrococcales</taxon>
        <taxon>Microbacteriaceae</taxon>
        <taxon>Rathayibacter</taxon>
    </lineage>
</organism>
<evidence type="ECO:0000256" key="6">
    <source>
        <dbReference type="ARBA" id="ARBA00023015"/>
    </source>
</evidence>
<keyword evidence="8" id="KW-0804">Transcription</keyword>
<accession>A0A3T0SWY2</accession>
<gene>
    <name evidence="14" type="ORF">C1I64_01400</name>
</gene>
<keyword evidence="6" id="KW-0805">Transcription regulation</keyword>
<proteinExistence type="predicted"/>
<evidence type="ECO:0000256" key="5">
    <source>
        <dbReference type="ARBA" id="ARBA00022989"/>
    </source>
</evidence>
<evidence type="ECO:0000256" key="10">
    <source>
        <dbReference type="ARBA" id="ARBA00030803"/>
    </source>
</evidence>
<dbReference type="Gene3D" id="1.10.10.1320">
    <property type="entry name" value="Anti-sigma factor, zinc-finger domain"/>
    <property type="match status" value="1"/>
</dbReference>
<keyword evidence="4 12" id="KW-0812">Transmembrane</keyword>
<comment type="subcellular location">
    <subcellularLocation>
        <location evidence="2">Cell membrane</location>
    </subcellularLocation>
    <subcellularLocation>
        <location evidence="1">Membrane</location>
        <topology evidence="1">Single-pass membrane protein</topology>
    </subcellularLocation>
</comment>
<evidence type="ECO:0000259" key="13">
    <source>
        <dbReference type="Pfam" id="PF10099"/>
    </source>
</evidence>
<evidence type="ECO:0000256" key="7">
    <source>
        <dbReference type="ARBA" id="ARBA00023136"/>
    </source>
</evidence>